<protein>
    <recommendedName>
        <fullName evidence="5">CU044_5270 family protein</fullName>
    </recommendedName>
</protein>
<gene>
    <name evidence="3" type="ORF">J2853_005882</name>
</gene>
<comment type="caution">
    <text evidence="3">The sequence shown here is derived from an EMBL/GenBank/DDBJ whole genome shotgun (WGS) entry which is preliminary data.</text>
</comment>
<dbReference type="EMBL" id="JAUSQU010000001">
    <property type="protein sequence ID" value="MDP9846671.1"/>
    <property type="molecule type" value="Genomic_DNA"/>
</dbReference>
<evidence type="ECO:0008006" key="5">
    <source>
        <dbReference type="Google" id="ProtNLM"/>
    </source>
</evidence>
<keyword evidence="4" id="KW-1185">Reference proteome</keyword>
<evidence type="ECO:0000256" key="2">
    <source>
        <dbReference type="SAM" id="Phobius"/>
    </source>
</evidence>
<feature type="compositionally biased region" description="Low complexity" evidence="1">
    <location>
        <begin position="25"/>
        <end position="34"/>
    </location>
</feature>
<name>A0ABT9QIU4_9ACTN</name>
<evidence type="ECO:0000256" key="1">
    <source>
        <dbReference type="SAM" id="MobiDB-lite"/>
    </source>
</evidence>
<dbReference type="Proteomes" id="UP001225356">
    <property type="component" value="Unassembled WGS sequence"/>
</dbReference>
<reference evidence="3 4" key="1">
    <citation type="submission" date="2023-07" db="EMBL/GenBank/DDBJ databases">
        <title>Sequencing the genomes of 1000 actinobacteria strains.</title>
        <authorList>
            <person name="Klenk H.-P."/>
        </authorList>
    </citation>
    <scope>NUCLEOTIDE SEQUENCE [LARGE SCALE GENOMIC DNA]</scope>
    <source>
        <strain evidence="3 4">DSM 46740</strain>
    </source>
</reference>
<accession>A0ABT9QIU4</accession>
<organism evidence="3 4">
    <name type="scientific">Streptosporangium lutulentum</name>
    <dbReference type="NCBI Taxonomy" id="1461250"/>
    <lineage>
        <taxon>Bacteria</taxon>
        <taxon>Bacillati</taxon>
        <taxon>Actinomycetota</taxon>
        <taxon>Actinomycetes</taxon>
        <taxon>Streptosporangiales</taxon>
        <taxon>Streptosporangiaceae</taxon>
        <taxon>Streptosporangium</taxon>
    </lineage>
</organism>
<keyword evidence="2" id="KW-0812">Transmembrane</keyword>
<keyword evidence="2" id="KW-1133">Transmembrane helix</keyword>
<sequence>MNEFRLIDDVMPDVPPSDPGKTAEARAGALNGGRPPRRRLGGLSPGRFGWVVAAVATVVVVVSVMVVPRLRAPEVSPVLPAVGPRQELDAAAASLAGRSEPAAGRYWRTTTEQTRLERIDSRYFVRGTTRQTLWWSTDQPKVTEQQFVGMKPLTSADSATWKRAGSPKLCDNGLPCEGETVLPGQTRYTLDTRQKARTVRQGLFSLDLETAESMKLPRDPVTLRSELLESWPAYLEKRVRAGVKPEMTMDDWLWEVGVGILEEMPTSPEARAALYRMLADIPGSRVLGGVKEVTVARPFLPYRESHVVIDRRTGTLTAIRSVLLKPDPLQKGSMADQTGLSPGTVIYEVAFVKMGWTDESFRLPGNCPSSMEKTGGVCVR</sequence>
<feature type="region of interest" description="Disordered" evidence="1">
    <location>
        <begin position="1"/>
        <end position="38"/>
    </location>
</feature>
<proteinExistence type="predicted"/>
<dbReference type="RefSeq" id="WP_307563351.1">
    <property type="nucleotide sequence ID" value="NZ_JAUSQU010000001.1"/>
</dbReference>
<evidence type="ECO:0000313" key="4">
    <source>
        <dbReference type="Proteomes" id="UP001225356"/>
    </source>
</evidence>
<evidence type="ECO:0000313" key="3">
    <source>
        <dbReference type="EMBL" id="MDP9846671.1"/>
    </source>
</evidence>
<feature type="transmembrane region" description="Helical" evidence="2">
    <location>
        <begin position="48"/>
        <end position="67"/>
    </location>
</feature>
<keyword evidence="2" id="KW-0472">Membrane</keyword>